<feature type="transmembrane region" description="Helical" evidence="9">
    <location>
        <begin position="30"/>
        <end position="49"/>
    </location>
</feature>
<evidence type="ECO:0000256" key="5">
    <source>
        <dbReference type="ARBA" id="ARBA00023002"/>
    </source>
</evidence>
<dbReference type="AlphaFoldDB" id="A0A5C3NR49"/>
<dbReference type="InterPro" id="IPR050121">
    <property type="entry name" value="Cytochrome_P450_monoxygenase"/>
</dbReference>
<feature type="binding site" description="axial binding residue" evidence="8">
    <location>
        <position position="508"/>
    </location>
    <ligand>
        <name>heme</name>
        <dbReference type="ChEBI" id="CHEBI:30413"/>
    </ligand>
    <ligandPart>
        <name>Fe</name>
        <dbReference type="ChEBI" id="CHEBI:18248"/>
    </ligandPart>
</feature>
<evidence type="ECO:0000313" key="10">
    <source>
        <dbReference type="EMBL" id="TFK79795.1"/>
    </source>
</evidence>
<dbReference type="SUPFAM" id="SSF48264">
    <property type="entry name" value="Cytochrome P450"/>
    <property type="match status" value="1"/>
</dbReference>
<feature type="transmembrane region" description="Helical" evidence="9">
    <location>
        <begin position="61"/>
        <end position="79"/>
    </location>
</feature>
<keyword evidence="9" id="KW-0472">Membrane</keyword>
<dbReference type="EMBL" id="ML211928">
    <property type="protein sequence ID" value="TFK79795.1"/>
    <property type="molecule type" value="Genomic_DNA"/>
</dbReference>
<protein>
    <submittedName>
        <fullName evidence="10">High nitrogen upregulated cytochrome P450 monooxygenase 2</fullName>
    </submittedName>
</protein>
<dbReference type="PANTHER" id="PTHR24305:SF187">
    <property type="entry name" value="P450, PUTATIVE (EUROFUNG)-RELATED"/>
    <property type="match status" value="1"/>
</dbReference>
<evidence type="ECO:0000256" key="8">
    <source>
        <dbReference type="PIRSR" id="PIRSR602403-1"/>
    </source>
</evidence>
<dbReference type="STRING" id="1314778.A0A5C3NR49"/>
<keyword evidence="8" id="KW-0349">Heme</keyword>
<dbReference type="InterPro" id="IPR036396">
    <property type="entry name" value="Cyt_P450_sf"/>
</dbReference>
<evidence type="ECO:0000256" key="9">
    <source>
        <dbReference type="SAM" id="Phobius"/>
    </source>
</evidence>
<proteinExistence type="inferred from homology"/>
<dbReference type="GO" id="GO:0004497">
    <property type="term" value="F:monooxygenase activity"/>
    <property type="evidence" value="ECO:0007669"/>
    <property type="project" value="UniProtKB-KW"/>
</dbReference>
<comment type="similarity">
    <text evidence="3">Belongs to the cytochrome P450 family.</text>
</comment>
<evidence type="ECO:0000256" key="2">
    <source>
        <dbReference type="ARBA" id="ARBA00005179"/>
    </source>
</evidence>
<keyword evidence="5" id="KW-0560">Oxidoreductase</keyword>
<keyword evidence="11" id="KW-1185">Reference proteome</keyword>
<accession>A0A5C3NR49</accession>
<dbReference type="InterPro" id="IPR001128">
    <property type="entry name" value="Cyt_P450"/>
</dbReference>
<keyword evidence="4 8" id="KW-0479">Metal-binding</keyword>
<comment type="cofactor">
    <cofactor evidence="1 8">
        <name>heme</name>
        <dbReference type="ChEBI" id="CHEBI:30413"/>
    </cofactor>
</comment>
<dbReference type="CDD" id="cd11061">
    <property type="entry name" value="CYP67-like"/>
    <property type="match status" value="1"/>
</dbReference>
<keyword evidence="9" id="KW-1133">Transmembrane helix</keyword>
<dbReference type="PRINTS" id="PR00385">
    <property type="entry name" value="P450"/>
</dbReference>
<name>A0A5C3NR49_9APHY</name>
<keyword evidence="6 8" id="KW-0408">Iron</keyword>
<organism evidence="10 11">
    <name type="scientific">Polyporus arcularius HHB13444</name>
    <dbReference type="NCBI Taxonomy" id="1314778"/>
    <lineage>
        <taxon>Eukaryota</taxon>
        <taxon>Fungi</taxon>
        <taxon>Dikarya</taxon>
        <taxon>Basidiomycota</taxon>
        <taxon>Agaricomycotina</taxon>
        <taxon>Agaricomycetes</taxon>
        <taxon>Polyporales</taxon>
        <taxon>Polyporaceae</taxon>
        <taxon>Polyporus</taxon>
    </lineage>
</organism>
<keyword evidence="7 10" id="KW-0503">Monooxygenase</keyword>
<evidence type="ECO:0000256" key="4">
    <source>
        <dbReference type="ARBA" id="ARBA00022723"/>
    </source>
</evidence>
<evidence type="ECO:0000256" key="3">
    <source>
        <dbReference type="ARBA" id="ARBA00010617"/>
    </source>
</evidence>
<sequence length="566" mass="63881">MSTMWYSLAVSALIAHESFKRYETYSIRAHTALLLGPPSLALGFLGSTGSSSRSVLHTLPLAYAAYVGALTVYTILYRISPFHPLAQYPGPLGCKVSQWWMACKSWSGYEHLYISELHRKYGDVVRIGPNELSIRDASAISPIMSIAKGPQYVGRMLSDGIHLPIIGIQDPAEHLRRRRPWNRAFTVPALRGYEETIARRARQLVDALERHNGGQEEVILGKWFNDFAYDFMCDMAFGGGSELLQERDDSNVWRVLDEGMKVGTLLAHVPWLGVYLSHVPLATGALDVLISHCRMLTTQRVQRGATQKDLFHYLNDEDLANSSEKPRAQPPLRQLTDDGCLIVVAGADTTSSALTSLFYCLLTNPETYRRLQDEVDKFYPRGEDACDTRYHREMRWLNAVICETLRLFPPVPGGSQRQVPHNSAIGVMAGDAFIPPGTSVWAHTWSIHRDPRNFSRPDAFWPDRWLLASTTLRSSPSSASSSVEADGVRDFVHNEDAWIPFAQGQMNCVGKNLALLEIRMVVCALMQRFEMRLSEGWDAREYERKFRAYLVATRPEMPVRLRVRCT</sequence>
<dbReference type="GO" id="GO:0016705">
    <property type="term" value="F:oxidoreductase activity, acting on paired donors, with incorporation or reduction of molecular oxygen"/>
    <property type="evidence" value="ECO:0007669"/>
    <property type="project" value="InterPro"/>
</dbReference>
<dbReference type="InterPro" id="IPR002403">
    <property type="entry name" value="Cyt_P450_E_grp-IV"/>
</dbReference>
<dbReference type="Gene3D" id="1.10.630.10">
    <property type="entry name" value="Cytochrome P450"/>
    <property type="match status" value="1"/>
</dbReference>
<evidence type="ECO:0000256" key="7">
    <source>
        <dbReference type="ARBA" id="ARBA00023033"/>
    </source>
</evidence>
<dbReference type="PANTHER" id="PTHR24305">
    <property type="entry name" value="CYTOCHROME P450"/>
    <property type="match status" value="1"/>
</dbReference>
<dbReference type="GO" id="GO:0020037">
    <property type="term" value="F:heme binding"/>
    <property type="evidence" value="ECO:0007669"/>
    <property type="project" value="InterPro"/>
</dbReference>
<dbReference type="GO" id="GO:0005506">
    <property type="term" value="F:iron ion binding"/>
    <property type="evidence" value="ECO:0007669"/>
    <property type="project" value="InterPro"/>
</dbReference>
<dbReference type="InParanoid" id="A0A5C3NR49"/>
<reference evidence="10 11" key="1">
    <citation type="journal article" date="2019" name="Nat. Ecol. Evol.">
        <title>Megaphylogeny resolves global patterns of mushroom evolution.</title>
        <authorList>
            <person name="Varga T."/>
            <person name="Krizsan K."/>
            <person name="Foldi C."/>
            <person name="Dima B."/>
            <person name="Sanchez-Garcia M."/>
            <person name="Sanchez-Ramirez S."/>
            <person name="Szollosi G.J."/>
            <person name="Szarkandi J.G."/>
            <person name="Papp V."/>
            <person name="Albert L."/>
            <person name="Andreopoulos W."/>
            <person name="Angelini C."/>
            <person name="Antonin V."/>
            <person name="Barry K.W."/>
            <person name="Bougher N.L."/>
            <person name="Buchanan P."/>
            <person name="Buyck B."/>
            <person name="Bense V."/>
            <person name="Catcheside P."/>
            <person name="Chovatia M."/>
            <person name="Cooper J."/>
            <person name="Damon W."/>
            <person name="Desjardin D."/>
            <person name="Finy P."/>
            <person name="Geml J."/>
            <person name="Haridas S."/>
            <person name="Hughes K."/>
            <person name="Justo A."/>
            <person name="Karasinski D."/>
            <person name="Kautmanova I."/>
            <person name="Kiss B."/>
            <person name="Kocsube S."/>
            <person name="Kotiranta H."/>
            <person name="LaButti K.M."/>
            <person name="Lechner B.E."/>
            <person name="Liimatainen K."/>
            <person name="Lipzen A."/>
            <person name="Lukacs Z."/>
            <person name="Mihaltcheva S."/>
            <person name="Morgado L.N."/>
            <person name="Niskanen T."/>
            <person name="Noordeloos M.E."/>
            <person name="Ohm R.A."/>
            <person name="Ortiz-Santana B."/>
            <person name="Ovrebo C."/>
            <person name="Racz N."/>
            <person name="Riley R."/>
            <person name="Savchenko A."/>
            <person name="Shiryaev A."/>
            <person name="Soop K."/>
            <person name="Spirin V."/>
            <person name="Szebenyi C."/>
            <person name="Tomsovsky M."/>
            <person name="Tulloss R.E."/>
            <person name="Uehling J."/>
            <person name="Grigoriev I.V."/>
            <person name="Vagvolgyi C."/>
            <person name="Papp T."/>
            <person name="Martin F.M."/>
            <person name="Miettinen O."/>
            <person name="Hibbett D.S."/>
            <person name="Nagy L.G."/>
        </authorList>
    </citation>
    <scope>NUCLEOTIDE SEQUENCE [LARGE SCALE GENOMIC DNA]</scope>
    <source>
        <strain evidence="10 11">HHB13444</strain>
    </source>
</reference>
<keyword evidence="9" id="KW-0812">Transmembrane</keyword>
<gene>
    <name evidence="10" type="ORF">K466DRAFT_667965</name>
</gene>
<dbReference type="PRINTS" id="PR00465">
    <property type="entry name" value="EP450IV"/>
</dbReference>
<evidence type="ECO:0000256" key="6">
    <source>
        <dbReference type="ARBA" id="ARBA00023004"/>
    </source>
</evidence>
<dbReference type="Pfam" id="PF00067">
    <property type="entry name" value="p450"/>
    <property type="match status" value="1"/>
</dbReference>
<dbReference type="Proteomes" id="UP000308197">
    <property type="component" value="Unassembled WGS sequence"/>
</dbReference>
<evidence type="ECO:0000313" key="11">
    <source>
        <dbReference type="Proteomes" id="UP000308197"/>
    </source>
</evidence>
<comment type="pathway">
    <text evidence="2">Secondary metabolite biosynthesis.</text>
</comment>
<evidence type="ECO:0000256" key="1">
    <source>
        <dbReference type="ARBA" id="ARBA00001971"/>
    </source>
</evidence>